<proteinExistence type="inferred from homology"/>
<keyword evidence="8 16" id="KW-0378">Hydrolase</keyword>
<evidence type="ECO:0000256" key="8">
    <source>
        <dbReference type="ARBA" id="ARBA00022801"/>
    </source>
</evidence>
<dbReference type="EMBL" id="JBJUIK010000010">
    <property type="protein sequence ID" value="KAL3516010.1"/>
    <property type="molecule type" value="Genomic_DNA"/>
</dbReference>
<sequence>MAGQAKKKYAIVGVASIILVAMVVAVTLGTRNSDTENSNSQSDVSSSQKAIQTICASTDYKETCINSLKSKAGNSSDPKELIEAAFKVTIDYLNEAVKNSTLLEELQADPMTKLALDNCKELAQHAIEDLERSFSKFETFDFSNLDDLLGDMKIWLSGAITYQETCLDGFEDAQGDAGEKMRNALKTSMELTSNGLAMINDVSSVLTTIDIPSFTNRRLLSEDVLGHGIDNNNIPIWVDAKRRELLQATPSTIKADLIVAKDGSGKYQTINEALNDIPQNNNQTFVLYIKEGVYEEKVIFNRTLLHLMVIGDGPTKTRITGKLNFIDGTPTYHTATVAVLGDFFIAKDIGFENAAGPEKHQAVALRVGADKAIFYNCHLDGYQDTLYAHTYRQFYRNCQISGTIDFIFGDSAAVFQNCTLVVRKPLDNQQCIVTAQGRKDVRQPTGLVLQNCSFVADPAYFPYRFQLKSYLGRPWKEFSRTIIMESFIDDLIQPDGWLAWEGTFALDTLFYAEFNNRGPSSNKMLRAQWNGVKELQASRIERFLPSKFIEGDAWLPITGIPYNPGFIYPPPVDDARLKYSSVAPEETKDLGTGRSKDEYTARPGSKTDNVGVISPSAAPSPRTSFGLPPVISPIAAPKQTPSSPLDWLLGKIW</sequence>
<dbReference type="InterPro" id="IPR033131">
    <property type="entry name" value="Pectinesterase_Asp_AS"/>
</dbReference>
<evidence type="ECO:0000256" key="10">
    <source>
        <dbReference type="ARBA" id="ARBA00023157"/>
    </source>
</evidence>
<dbReference type="InterPro" id="IPR006501">
    <property type="entry name" value="Pectinesterase_inhib_dom"/>
</dbReference>
<comment type="caution">
    <text evidence="19">The sequence shown here is derived from an EMBL/GenBank/DDBJ whole genome shotgun (WGS) entry which is preliminary data.</text>
</comment>
<evidence type="ECO:0000313" key="20">
    <source>
        <dbReference type="Proteomes" id="UP001630127"/>
    </source>
</evidence>
<evidence type="ECO:0000256" key="3">
    <source>
        <dbReference type="ARBA" id="ARBA00006027"/>
    </source>
</evidence>
<dbReference type="SUPFAM" id="SSF101148">
    <property type="entry name" value="Plant invertase/pectin methylesterase inhibitor"/>
    <property type="match status" value="1"/>
</dbReference>
<dbReference type="GO" id="GO:0042545">
    <property type="term" value="P:cell wall modification"/>
    <property type="evidence" value="ECO:0007669"/>
    <property type="project" value="UniProtKB-UniRule"/>
</dbReference>
<feature type="active site" evidence="15">
    <location>
        <position position="405"/>
    </location>
</feature>
<dbReference type="Proteomes" id="UP001630127">
    <property type="component" value="Unassembled WGS sequence"/>
</dbReference>
<keyword evidence="10" id="KW-1015">Disulfide bond</keyword>
<dbReference type="CDD" id="cd15798">
    <property type="entry name" value="PMEI-like_3"/>
    <property type="match status" value="1"/>
</dbReference>
<gene>
    <name evidence="19" type="ORF">ACH5RR_022912</name>
</gene>
<comment type="function">
    <text evidence="14">Acts in the modification of cell walls via demethylesterification of cell wall pectin.</text>
</comment>
<evidence type="ECO:0000256" key="16">
    <source>
        <dbReference type="RuleBase" id="RU000589"/>
    </source>
</evidence>
<dbReference type="InterPro" id="IPR035513">
    <property type="entry name" value="Invertase/methylesterase_inhib"/>
</dbReference>
<dbReference type="InterPro" id="IPR012334">
    <property type="entry name" value="Pectin_lyas_fold"/>
</dbReference>
<dbReference type="FunFam" id="1.20.140.40:FF:000001">
    <property type="entry name" value="Pectinesterase"/>
    <property type="match status" value="1"/>
</dbReference>
<evidence type="ECO:0000256" key="14">
    <source>
        <dbReference type="ARBA" id="ARBA00057335"/>
    </source>
</evidence>
<accession>A0ABD2ZCG1</accession>
<keyword evidence="12" id="KW-0961">Cell wall biogenesis/degradation</keyword>
<dbReference type="GO" id="GO:0030599">
    <property type="term" value="F:pectinesterase activity"/>
    <property type="evidence" value="ECO:0007669"/>
    <property type="project" value="UniProtKB-UniRule"/>
</dbReference>
<dbReference type="Pfam" id="PF04043">
    <property type="entry name" value="PMEI"/>
    <property type="match status" value="1"/>
</dbReference>
<evidence type="ECO:0000256" key="7">
    <source>
        <dbReference type="ARBA" id="ARBA00022525"/>
    </source>
</evidence>
<dbReference type="EC" id="3.1.1.11" evidence="5 16"/>
<evidence type="ECO:0000256" key="11">
    <source>
        <dbReference type="ARBA" id="ARBA00023180"/>
    </source>
</evidence>
<evidence type="ECO:0000256" key="17">
    <source>
        <dbReference type="SAM" id="MobiDB-lite"/>
    </source>
</evidence>
<dbReference type="Pfam" id="PF01095">
    <property type="entry name" value="Pectinesterase"/>
    <property type="match status" value="1"/>
</dbReference>
<keyword evidence="11" id="KW-0325">Glycoprotein</keyword>
<evidence type="ECO:0000256" key="2">
    <source>
        <dbReference type="ARBA" id="ARBA00005184"/>
    </source>
</evidence>
<evidence type="ECO:0000256" key="15">
    <source>
        <dbReference type="PROSITE-ProRule" id="PRU10040"/>
    </source>
</evidence>
<protein>
    <recommendedName>
        <fullName evidence="5 16">Pectinesterase</fullName>
        <ecNumber evidence="5 16">3.1.1.11</ecNumber>
    </recommendedName>
</protein>
<dbReference type="Gene3D" id="1.20.140.40">
    <property type="entry name" value="Invertase/pectin methylesterase inhibitor family protein"/>
    <property type="match status" value="1"/>
</dbReference>
<dbReference type="GO" id="GO:0045490">
    <property type="term" value="P:pectin catabolic process"/>
    <property type="evidence" value="ECO:0007669"/>
    <property type="project" value="UniProtKB-UniRule"/>
</dbReference>
<feature type="domain" description="Pectinesterase inhibitor" evidence="18">
    <location>
        <begin position="46"/>
        <end position="198"/>
    </location>
</feature>
<dbReference type="InterPro" id="IPR000070">
    <property type="entry name" value="Pectinesterase_cat"/>
</dbReference>
<evidence type="ECO:0000256" key="6">
    <source>
        <dbReference type="ARBA" id="ARBA00022512"/>
    </source>
</evidence>
<name>A0ABD2ZCG1_9GENT</name>
<comment type="pathway">
    <text evidence="2 16">Glycan metabolism; pectin degradation; 2-dehydro-3-deoxy-D-gluconate from pectin: step 1/5.</text>
</comment>
<comment type="similarity">
    <text evidence="4">In the C-terminal section; belongs to the pectinesterase family.</text>
</comment>
<feature type="region of interest" description="Disordered" evidence="17">
    <location>
        <begin position="586"/>
        <end position="630"/>
    </location>
</feature>
<comment type="catalytic activity">
    <reaction evidence="13 16">
        <text>[(1-&gt;4)-alpha-D-galacturonosyl methyl ester](n) + n H2O = [(1-&gt;4)-alpha-D-galacturonosyl](n) + n methanol + n H(+)</text>
        <dbReference type="Rhea" id="RHEA:22380"/>
        <dbReference type="Rhea" id="RHEA-COMP:14570"/>
        <dbReference type="Rhea" id="RHEA-COMP:14573"/>
        <dbReference type="ChEBI" id="CHEBI:15377"/>
        <dbReference type="ChEBI" id="CHEBI:15378"/>
        <dbReference type="ChEBI" id="CHEBI:17790"/>
        <dbReference type="ChEBI" id="CHEBI:140522"/>
        <dbReference type="ChEBI" id="CHEBI:140523"/>
        <dbReference type="EC" id="3.1.1.11"/>
    </reaction>
</comment>
<keyword evidence="7" id="KW-0964">Secreted</keyword>
<evidence type="ECO:0000256" key="1">
    <source>
        <dbReference type="ARBA" id="ARBA00004191"/>
    </source>
</evidence>
<comment type="subcellular location">
    <subcellularLocation>
        <location evidence="1">Secreted</location>
        <location evidence="1">Cell wall</location>
    </subcellularLocation>
</comment>
<comment type="similarity">
    <text evidence="3">In the N-terminal section; belongs to the PMEI family.</text>
</comment>
<evidence type="ECO:0000256" key="4">
    <source>
        <dbReference type="ARBA" id="ARBA00007786"/>
    </source>
</evidence>
<keyword evidence="6" id="KW-0134">Cell wall</keyword>
<dbReference type="FunFam" id="2.160.20.10:FF:000001">
    <property type="entry name" value="Pectinesterase"/>
    <property type="match status" value="1"/>
</dbReference>
<dbReference type="NCBIfam" id="TIGR01614">
    <property type="entry name" value="PME_inhib"/>
    <property type="match status" value="1"/>
</dbReference>
<evidence type="ECO:0000259" key="18">
    <source>
        <dbReference type="SMART" id="SM00856"/>
    </source>
</evidence>
<reference evidence="19 20" key="1">
    <citation type="submission" date="2024-11" db="EMBL/GenBank/DDBJ databases">
        <title>A near-complete genome assembly of Cinchona calisaya.</title>
        <authorList>
            <person name="Lian D.C."/>
            <person name="Zhao X.W."/>
            <person name="Wei L."/>
        </authorList>
    </citation>
    <scope>NUCLEOTIDE SEQUENCE [LARGE SCALE GENOMIC DNA]</scope>
    <source>
        <tissue evidence="19">Nenye</tissue>
    </source>
</reference>
<keyword evidence="9 16" id="KW-0063">Aspartyl esterase</keyword>
<dbReference type="Gene3D" id="2.160.20.10">
    <property type="entry name" value="Single-stranded right-handed beta-helix, Pectin lyase-like"/>
    <property type="match status" value="1"/>
</dbReference>
<evidence type="ECO:0000256" key="13">
    <source>
        <dbReference type="ARBA" id="ARBA00047928"/>
    </source>
</evidence>
<evidence type="ECO:0000256" key="9">
    <source>
        <dbReference type="ARBA" id="ARBA00023085"/>
    </source>
</evidence>
<organism evidence="19 20">
    <name type="scientific">Cinchona calisaya</name>
    <dbReference type="NCBI Taxonomy" id="153742"/>
    <lineage>
        <taxon>Eukaryota</taxon>
        <taxon>Viridiplantae</taxon>
        <taxon>Streptophyta</taxon>
        <taxon>Embryophyta</taxon>
        <taxon>Tracheophyta</taxon>
        <taxon>Spermatophyta</taxon>
        <taxon>Magnoliopsida</taxon>
        <taxon>eudicotyledons</taxon>
        <taxon>Gunneridae</taxon>
        <taxon>Pentapetalae</taxon>
        <taxon>asterids</taxon>
        <taxon>lamiids</taxon>
        <taxon>Gentianales</taxon>
        <taxon>Rubiaceae</taxon>
        <taxon>Cinchonoideae</taxon>
        <taxon>Cinchoneae</taxon>
        <taxon>Cinchona</taxon>
    </lineage>
</organism>
<evidence type="ECO:0000256" key="12">
    <source>
        <dbReference type="ARBA" id="ARBA00023316"/>
    </source>
</evidence>
<dbReference type="PROSITE" id="PS00503">
    <property type="entry name" value="PECTINESTERASE_2"/>
    <property type="match status" value="1"/>
</dbReference>
<dbReference type="AlphaFoldDB" id="A0ABD2ZCG1"/>
<keyword evidence="20" id="KW-1185">Reference proteome</keyword>
<feature type="compositionally biased region" description="Basic and acidic residues" evidence="17">
    <location>
        <begin position="586"/>
        <end position="600"/>
    </location>
</feature>
<evidence type="ECO:0000313" key="19">
    <source>
        <dbReference type="EMBL" id="KAL3516010.1"/>
    </source>
</evidence>
<dbReference type="SMART" id="SM00856">
    <property type="entry name" value="PMEI"/>
    <property type="match status" value="1"/>
</dbReference>
<evidence type="ECO:0000256" key="5">
    <source>
        <dbReference type="ARBA" id="ARBA00013229"/>
    </source>
</evidence>
<dbReference type="SUPFAM" id="SSF51126">
    <property type="entry name" value="Pectin lyase-like"/>
    <property type="match status" value="1"/>
</dbReference>
<dbReference type="InterPro" id="IPR011050">
    <property type="entry name" value="Pectin_lyase_fold/virulence"/>
</dbReference>
<dbReference type="PANTHER" id="PTHR31707">
    <property type="entry name" value="PECTINESTERASE"/>
    <property type="match status" value="1"/>
</dbReference>